<organism evidence="2 3">
    <name type="scientific">Elysia marginata</name>
    <dbReference type="NCBI Taxonomy" id="1093978"/>
    <lineage>
        <taxon>Eukaryota</taxon>
        <taxon>Metazoa</taxon>
        <taxon>Spiralia</taxon>
        <taxon>Lophotrochozoa</taxon>
        <taxon>Mollusca</taxon>
        <taxon>Gastropoda</taxon>
        <taxon>Heterobranchia</taxon>
        <taxon>Euthyneura</taxon>
        <taxon>Panpulmonata</taxon>
        <taxon>Sacoglossa</taxon>
        <taxon>Placobranchoidea</taxon>
        <taxon>Plakobranchidae</taxon>
        <taxon>Elysia</taxon>
    </lineage>
</organism>
<evidence type="ECO:0000313" key="3">
    <source>
        <dbReference type="Proteomes" id="UP000762676"/>
    </source>
</evidence>
<comment type="caution">
    <text evidence="2">The sequence shown here is derived from an EMBL/GenBank/DDBJ whole genome shotgun (WGS) entry which is preliminary data.</text>
</comment>
<dbReference type="EMBL" id="BMAT01009565">
    <property type="protein sequence ID" value="GFS08949.1"/>
    <property type="molecule type" value="Genomic_DNA"/>
</dbReference>
<keyword evidence="3" id="KW-1185">Reference proteome</keyword>
<keyword evidence="1" id="KW-0812">Transmembrane</keyword>
<protein>
    <recommendedName>
        <fullName evidence="4">ABC transmembrane type-1 domain-containing protein</fullName>
    </recommendedName>
</protein>
<feature type="transmembrane region" description="Helical" evidence="1">
    <location>
        <begin position="69"/>
        <end position="91"/>
    </location>
</feature>
<evidence type="ECO:0000313" key="2">
    <source>
        <dbReference type="EMBL" id="GFS08949.1"/>
    </source>
</evidence>
<dbReference type="Proteomes" id="UP000762676">
    <property type="component" value="Unassembled WGS sequence"/>
</dbReference>
<name>A0AAV4IE31_9GAST</name>
<sequence>MTVVVRLSGTEDENVIDVRYGTGATSQSYMCCSVSCLHCWYLLVVVVVVVVAAAAAVVVVAVVVPLVVLVVLVAVVAVVVVIVVRGVVLWAKQTVN</sequence>
<accession>A0AAV4IE31</accession>
<proteinExistence type="predicted"/>
<reference evidence="2 3" key="1">
    <citation type="journal article" date="2021" name="Elife">
        <title>Chloroplast acquisition without the gene transfer in kleptoplastic sea slugs, Plakobranchus ocellatus.</title>
        <authorList>
            <person name="Maeda T."/>
            <person name="Takahashi S."/>
            <person name="Yoshida T."/>
            <person name="Shimamura S."/>
            <person name="Takaki Y."/>
            <person name="Nagai Y."/>
            <person name="Toyoda A."/>
            <person name="Suzuki Y."/>
            <person name="Arimoto A."/>
            <person name="Ishii H."/>
            <person name="Satoh N."/>
            <person name="Nishiyama T."/>
            <person name="Hasebe M."/>
            <person name="Maruyama T."/>
            <person name="Minagawa J."/>
            <person name="Obokata J."/>
            <person name="Shigenobu S."/>
        </authorList>
    </citation>
    <scope>NUCLEOTIDE SEQUENCE [LARGE SCALE GENOMIC DNA]</scope>
</reference>
<keyword evidence="1" id="KW-1133">Transmembrane helix</keyword>
<dbReference type="AlphaFoldDB" id="A0AAV4IE31"/>
<keyword evidence="1" id="KW-0472">Membrane</keyword>
<feature type="transmembrane region" description="Helical" evidence="1">
    <location>
        <begin position="40"/>
        <end position="63"/>
    </location>
</feature>
<gene>
    <name evidence="2" type="ORF">ElyMa_004770900</name>
</gene>
<evidence type="ECO:0000256" key="1">
    <source>
        <dbReference type="SAM" id="Phobius"/>
    </source>
</evidence>
<evidence type="ECO:0008006" key="4">
    <source>
        <dbReference type="Google" id="ProtNLM"/>
    </source>
</evidence>